<feature type="region of interest" description="Disordered" evidence="1">
    <location>
        <begin position="239"/>
        <end position="261"/>
    </location>
</feature>
<dbReference type="Proteomes" id="UP000183567">
    <property type="component" value="Unassembled WGS sequence"/>
</dbReference>
<accession>A0A1J8PT68</accession>
<proteinExistence type="predicted"/>
<dbReference type="SUPFAM" id="SSF52047">
    <property type="entry name" value="RNI-like"/>
    <property type="match status" value="1"/>
</dbReference>
<name>A0A1J8PT68_9AGAM</name>
<protein>
    <submittedName>
        <fullName evidence="2">Uncharacterized protein</fullName>
    </submittedName>
</protein>
<evidence type="ECO:0000313" key="3">
    <source>
        <dbReference type="Proteomes" id="UP000183567"/>
    </source>
</evidence>
<dbReference type="STRING" id="180088.A0A1J8PT68"/>
<feature type="compositionally biased region" description="Basic and acidic residues" evidence="1">
    <location>
        <begin position="242"/>
        <end position="261"/>
    </location>
</feature>
<evidence type="ECO:0000256" key="1">
    <source>
        <dbReference type="SAM" id="MobiDB-lite"/>
    </source>
</evidence>
<dbReference type="EMBL" id="LVVM01004821">
    <property type="protein sequence ID" value="OJA12085.1"/>
    <property type="molecule type" value="Genomic_DNA"/>
</dbReference>
<dbReference type="InterPro" id="IPR036047">
    <property type="entry name" value="F-box-like_dom_sf"/>
</dbReference>
<dbReference type="Gene3D" id="3.80.10.10">
    <property type="entry name" value="Ribonuclease Inhibitor"/>
    <property type="match status" value="1"/>
</dbReference>
<dbReference type="Gene3D" id="1.20.1280.50">
    <property type="match status" value="1"/>
</dbReference>
<dbReference type="InterPro" id="IPR032675">
    <property type="entry name" value="LRR_dom_sf"/>
</dbReference>
<dbReference type="OrthoDB" id="2269034at2759"/>
<keyword evidence="3" id="KW-1185">Reference proteome</keyword>
<dbReference type="SUPFAM" id="SSF81383">
    <property type="entry name" value="F-box domain"/>
    <property type="match status" value="1"/>
</dbReference>
<sequence>MQIYPIQLLPAEVLRMILKGALEGIVEQDMMTSPVAQDLSFPRTMASVCRQWRDLVSSAPELWTRIFCVLPDERWEQTSSFELKKATNSRSVDLTVVVVGRRMKDDLDKVLSCVTPHIGRLRSLRMKYFHGSLVQHHFEALAGDAPLLECLRLAGNKSSTKSDMQLIKLNCPALRILDIEQNLALNRQWVKDIMSNVEFVTISYERAPWIEFSYDDIARPLDAVARRIPCLTLDTQFQPFSHENRGGESDPAQKRGRFGFD</sequence>
<reference evidence="2 3" key="1">
    <citation type="submission" date="2016-03" db="EMBL/GenBank/DDBJ databases">
        <title>Comparative genomics of the ectomycorrhizal sister species Rhizopogon vinicolor and Rhizopogon vesiculosus (Basidiomycota: Boletales) reveals a divergence of the mating type B locus.</title>
        <authorList>
            <person name="Mujic A.B."/>
            <person name="Kuo A."/>
            <person name="Tritt A."/>
            <person name="Lipzen A."/>
            <person name="Chen C."/>
            <person name="Johnson J."/>
            <person name="Sharma A."/>
            <person name="Barry K."/>
            <person name="Grigoriev I.V."/>
            <person name="Spatafora J.W."/>
        </authorList>
    </citation>
    <scope>NUCLEOTIDE SEQUENCE [LARGE SCALE GENOMIC DNA]</scope>
    <source>
        <strain evidence="2 3">AM-OR11-056</strain>
    </source>
</reference>
<evidence type="ECO:0000313" key="2">
    <source>
        <dbReference type="EMBL" id="OJA12085.1"/>
    </source>
</evidence>
<organism evidence="2 3">
    <name type="scientific">Rhizopogon vesiculosus</name>
    <dbReference type="NCBI Taxonomy" id="180088"/>
    <lineage>
        <taxon>Eukaryota</taxon>
        <taxon>Fungi</taxon>
        <taxon>Dikarya</taxon>
        <taxon>Basidiomycota</taxon>
        <taxon>Agaricomycotina</taxon>
        <taxon>Agaricomycetes</taxon>
        <taxon>Agaricomycetidae</taxon>
        <taxon>Boletales</taxon>
        <taxon>Suillineae</taxon>
        <taxon>Rhizopogonaceae</taxon>
        <taxon>Rhizopogon</taxon>
    </lineage>
</organism>
<dbReference type="AlphaFoldDB" id="A0A1J8PT68"/>
<comment type="caution">
    <text evidence="2">The sequence shown here is derived from an EMBL/GenBank/DDBJ whole genome shotgun (WGS) entry which is preliminary data.</text>
</comment>
<gene>
    <name evidence="2" type="ORF">AZE42_02181</name>
</gene>